<gene>
    <name evidence="7" type="ORF">AAJ76_1700034799</name>
</gene>
<dbReference type="AlphaFoldDB" id="A0A0F9WDT5"/>
<keyword evidence="3" id="KW-0804">Transcription</keyword>
<evidence type="ECO:0000313" key="8">
    <source>
        <dbReference type="Proteomes" id="UP000034350"/>
    </source>
</evidence>
<organism evidence="7 8">
    <name type="scientific">Vairimorpha ceranae</name>
    <dbReference type="NCBI Taxonomy" id="40302"/>
    <lineage>
        <taxon>Eukaryota</taxon>
        <taxon>Fungi</taxon>
        <taxon>Fungi incertae sedis</taxon>
        <taxon>Microsporidia</taxon>
        <taxon>Nosematidae</taxon>
        <taxon>Vairimorpha</taxon>
    </lineage>
</organism>
<keyword evidence="2" id="KW-0238">DNA-binding</keyword>
<dbReference type="Pfam" id="PF04433">
    <property type="entry name" value="SWIRM"/>
    <property type="match status" value="1"/>
</dbReference>
<dbReference type="GO" id="GO:0016514">
    <property type="term" value="C:SWI/SNF complex"/>
    <property type="evidence" value="ECO:0007669"/>
    <property type="project" value="TreeGrafter"/>
</dbReference>
<dbReference type="RefSeq" id="XP_024331328.1">
    <property type="nucleotide sequence ID" value="XM_024474228.1"/>
</dbReference>
<reference evidence="7 8" key="1">
    <citation type="journal article" date="2015" name="Environ. Microbiol.">
        <title>Genome analyses suggest the presence of polyploidy and recent human-driven expansions in eight global populations of the honeybee pathogen Nosema ceranae.</title>
        <authorList>
            <person name="Pelin A."/>
            <person name="Selman M."/>
            <person name="Aris-Brosou S."/>
            <person name="Farinelli L."/>
            <person name="Corradi N."/>
        </authorList>
    </citation>
    <scope>NUCLEOTIDE SEQUENCE [LARGE SCALE GENOMIC DNA]</scope>
    <source>
        <strain evidence="7 8">PA08 1199</strain>
    </source>
</reference>
<dbReference type="GO" id="GO:0003677">
    <property type="term" value="F:DNA binding"/>
    <property type="evidence" value="ECO:0007669"/>
    <property type="project" value="UniProtKB-KW"/>
</dbReference>
<evidence type="ECO:0000256" key="4">
    <source>
        <dbReference type="ARBA" id="ARBA00023242"/>
    </source>
</evidence>
<dbReference type="SUPFAM" id="SSF46689">
    <property type="entry name" value="Homeodomain-like"/>
    <property type="match status" value="2"/>
</dbReference>
<evidence type="ECO:0000256" key="2">
    <source>
        <dbReference type="ARBA" id="ARBA00023125"/>
    </source>
</evidence>
<evidence type="ECO:0000256" key="3">
    <source>
        <dbReference type="ARBA" id="ARBA00023163"/>
    </source>
</evidence>
<dbReference type="CDD" id="cd00167">
    <property type="entry name" value="SANT"/>
    <property type="match status" value="1"/>
</dbReference>
<dbReference type="GO" id="GO:0042393">
    <property type="term" value="F:histone binding"/>
    <property type="evidence" value="ECO:0007669"/>
    <property type="project" value="TreeGrafter"/>
</dbReference>
<dbReference type="Gene3D" id="1.10.10.60">
    <property type="entry name" value="Homeodomain-like"/>
    <property type="match status" value="1"/>
</dbReference>
<dbReference type="Gene3D" id="1.10.10.10">
    <property type="entry name" value="Winged helix-like DNA-binding domain superfamily/Winged helix DNA-binding domain"/>
    <property type="match status" value="1"/>
</dbReference>
<accession>A0A0F9WDT5</accession>
<dbReference type="InterPro" id="IPR009057">
    <property type="entry name" value="Homeodomain-like_sf"/>
</dbReference>
<keyword evidence="4" id="KW-0539">Nucleus</keyword>
<evidence type="ECO:0000259" key="5">
    <source>
        <dbReference type="PROSITE" id="PS50090"/>
    </source>
</evidence>
<sequence>MENVYPIYEKVEFEEIYGKKRPNASPVLNTPTFMFDNLEKTSYKYTSGVKYKWFKKKEISQYEKNYFLETNNYLEIRNYIIEKYEACMVFVTLNEICKELKNFNFMQIYRIYTFLDKLKIINNRDVIQECTETIKNIDFLVENKQTTDCVPVFTGSGKCKCEQEGDFFSKNNIFICKKCLTCGDYPENMNTSDFYRIEKEVINKIWSKKEEIRLLEAIEKFGDDWTSVSNYVETKSKQECIYHFIMIPLLEVNLSNIGFATHMPFLLSSNPVTHLLVFLSSVIHPSVAASVAKMCIKEISNSSHNLLKTMLIEAKRKALEIIELENKKIKRINDVIDECLTNLILLKVKNLKRLFSSFEVVKDELIEARKKL</sequence>
<evidence type="ECO:0000256" key="1">
    <source>
        <dbReference type="ARBA" id="ARBA00023015"/>
    </source>
</evidence>
<dbReference type="InterPro" id="IPR036388">
    <property type="entry name" value="WH-like_DNA-bd_sf"/>
</dbReference>
<dbReference type="Proteomes" id="UP000034350">
    <property type="component" value="Unassembled WGS sequence"/>
</dbReference>
<dbReference type="GeneID" id="36319140"/>
<dbReference type="Pfam" id="PF00249">
    <property type="entry name" value="Myb_DNA-binding"/>
    <property type="match status" value="1"/>
</dbReference>
<proteinExistence type="predicted"/>
<dbReference type="GO" id="GO:0045893">
    <property type="term" value="P:positive regulation of DNA-templated transcription"/>
    <property type="evidence" value="ECO:0007669"/>
    <property type="project" value="TreeGrafter"/>
</dbReference>
<dbReference type="InterPro" id="IPR017884">
    <property type="entry name" value="SANT_dom"/>
</dbReference>
<dbReference type="PANTHER" id="PTHR12802">
    <property type="entry name" value="SWI/SNF COMPLEX-RELATED"/>
    <property type="match status" value="1"/>
</dbReference>
<feature type="domain" description="Myb-like" evidence="5">
    <location>
        <begin position="206"/>
        <end position="244"/>
    </location>
</feature>
<keyword evidence="8" id="KW-1185">Reference proteome</keyword>
<feature type="domain" description="SANT" evidence="6">
    <location>
        <begin position="201"/>
        <end position="252"/>
    </location>
</feature>
<evidence type="ECO:0000313" key="7">
    <source>
        <dbReference type="EMBL" id="KKO75586.1"/>
    </source>
</evidence>
<dbReference type="VEuPathDB" id="MicrosporidiaDB:NCER_100603"/>
<protein>
    <submittedName>
        <fullName evidence="7">Rsc chromatin remodeling complex subunit rsc8</fullName>
    </submittedName>
</protein>
<evidence type="ECO:0000259" key="6">
    <source>
        <dbReference type="PROSITE" id="PS51293"/>
    </source>
</evidence>
<dbReference type="VEuPathDB" id="MicrosporidiaDB:G9O61_00g008690"/>
<keyword evidence="1" id="KW-0805">Transcription regulation</keyword>
<dbReference type="PROSITE" id="PS50090">
    <property type="entry name" value="MYB_LIKE"/>
    <property type="match status" value="1"/>
</dbReference>
<dbReference type="EMBL" id="JPQZ01000017">
    <property type="protein sequence ID" value="KKO75586.1"/>
    <property type="molecule type" value="Genomic_DNA"/>
</dbReference>
<dbReference type="InterPro" id="IPR007526">
    <property type="entry name" value="SWIRM"/>
</dbReference>
<dbReference type="PROSITE" id="PS51293">
    <property type="entry name" value="SANT"/>
    <property type="match status" value="1"/>
</dbReference>
<dbReference type="PANTHER" id="PTHR12802:SF41">
    <property type="entry name" value="BRAHMA ASSOCIATED PROTEIN 155 KDA"/>
    <property type="match status" value="1"/>
</dbReference>
<dbReference type="InterPro" id="IPR001005">
    <property type="entry name" value="SANT/Myb"/>
</dbReference>
<dbReference type="OrthoDB" id="118550at2759"/>
<dbReference type="VEuPathDB" id="MicrosporidiaDB:AAJ76_1700034799"/>
<dbReference type="SMART" id="SM00717">
    <property type="entry name" value="SANT"/>
    <property type="match status" value="1"/>
</dbReference>
<comment type="caution">
    <text evidence="7">The sequence shown here is derived from an EMBL/GenBank/DDBJ whole genome shotgun (WGS) entry which is preliminary data.</text>
</comment>
<name>A0A0F9WDT5_9MICR</name>